<accession>A0A1T4PK83</accession>
<keyword evidence="3" id="KW-1185">Reference proteome</keyword>
<gene>
    <name evidence="2" type="ORF">SAMN02745191_2082</name>
</gene>
<feature type="domain" description="DUF6487" evidence="1">
    <location>
        <begin position="3"/>
        <end position="70"/>
    </location>
</feature>
<evidence type="ECO:0000313" key="2">
    <source>
        <dbReference type="EMBL" id="SJZ91970.1"/>
    </source>
</evidence>
<proteinExistence type="predicted"/>
<dbReference type="EMBL" id="FUWY01000006">
    <property type="protein sequence ID" value="SJZ91970.1"/>
    <property type="molecule type" value="Genomic_DNA"/>
</dbReference>
<organism evidence="2 3">
    <name type="scientific">Anaerorhabdus furcosa</name>
    <dbReference type="NCBI Taxonomy" id="118967"/>
    <lineage>
        <taxon>Bacteria</taxon>
        <taxon>Bacillati</taxon>
        <taxon>Bacillota</taxon>
        <taxon>Erysipelotrichia</taxon>
        <taxon>Erysipelotrichales</taxon>
        <taxon>Erysipelotrichaceae</taxon>
        <taxon>Anaerorhabdus</taxon>
    </lineage>
</organism>
<reference evidence="3" key="1">
    <citation type="submission" date="2017-02" db="EMBL/GenBank/DDBJ databases">
        <authorList>
            <person name="Varghese N."/>
            <person name="Submissions S."/>
        </authorList>
    </citation>
    <scope>NUCLEOTIDE SEQUENCE [LARGE SCALE GENOMIC DNA]</scope>
    <source>
        <strain evidence="3">ATCC 25662</strain>
    </source>
</reference>
<dbReference type="Pfam" id="PF20097">
    <property type="entry name" value="DUF6487"/>
    <property type="match status" value="1"/>
</dbReference>
<dbReference type="RefSeq" id="WP_078712480.1">
    <property type="nucleotide sequence ID" value="NZ_FUWY01000006.1"/>
</dbReference>
<dbReference type="OrthoDB" id="384892at2"/>
<dbReference type="InterPro" id="IPR045504">
    <property type="entry name" value="DUF6487"/>
</dbReference>
<evidence type="ECO:0000313" key="3">
    <source>
        <dbReference type="Proteomes" id="UP000243297"/>
    </source>
</evidence>
<sequence>MKCPFCSKDMIEGSITQDRYALKWVALDKDRGLLNFTPIVKGIKLTSALQNQSVKVFYCEQCRKFIIDQDNLLV</sequence>
<dbReference type="AlphaFoldDB" id="A0A1T4PK83"/>
<name>A0A1T4PK83_9FIRM</name>
<evidence type="ECO:0000259" key="1">
    <source>
        <dbReference type="Pfam" id="PF20097"/>
    </source>
</evidence>
<dbReference type="Proteomes" id="UP000243297">
    <property type="component" value="Unassembled WGS sequence"/>
</dbReference>
<protein>
    <recommendedName>
        <fullName evidence="1">DUF6487 domain-containing protein</fullName>
    </recommendedName>
</protein>